<comment type="similarity">
    <text evidence="2">Belongs to the IQD family.</text>
</comment>
<dbReference type="KEGG" id="qsa:O6P43_033051"/>
<reference evidence="4" key="1">
    <citation type="journal article" date="2023" name="Science">
        <title>Elucidation of the pathway for biosynthesis of saponin adjuvants from the soapbark tree.</title>
        <authorList>
            <person name="Reed J."/>
            <person name="Orme A."/>
            <person name="El-Demerdash A."/>
            <person name="Owen C."/>
            <person name="Martin L.B.B."/>
            <person name="Misra R.C."/>
            <person name="Kikuchi S."/>
            <person name="Rejzek M."/>
            <person name="Martin A.C."/>
            <person name="Harkess A."/>
            <person name="Leebens-Mack J."/>
            <person name="Louveau T."/>
            <person name="Stephenson M.J."/>
            <person name="Osbourn A."/>
        </authorList>
    </citation>
    <scope>NUCLEOTIDE SEQUENCE</scope>
    <source>
        <strain evidence="4">S10</strain>
    </source>
</reference>
<name>A0AAD7P6A1_QUISA</name>
<protein>
    <submittedName>
        <fullName evidence="4">Protein IQ-DOMAIN 31</fullName>
    </submittedName>
</protein>
<dbReference type="Proteomes" id="UP001163823">
    <property type="component" value="Chromosome 14"/>
</dbReference>
<evidence type="ECO:0000256" key="2">
    <source>
        <dbReference type="ARBA" id="ARBA00024341"/>
    </source>
</evidence>
<keyword evidence="5" id="KW-1185">Reference proteome</keyword>
<proteinExistence type="inferred from homology"/>
<sequence>MRVQHVYACMQLDRVPQVQFLEPDTSLKYVSKGEALVSPEFLAPNSIEESSLISSPTSGTSTVKGVDSEKRVGCWSLNDGVILSVMHEDGNVQDHVNLDSQENLGRVNQEKAATKVQAAFRGYLARRAFWTLKGIIRLQALTRGHLVRRQAVSTLYCVKGIVKFQALVRGHKVRCSDIGLAVCKICKGAKWSDSNGVKAEKLSKSVVVHKLVASLPTAIPLRLSYGPGEPNTAWEWFDRWTRSRFWEPLPEPNQNRDSISYKENKSCQTVATDKGQPKRGTWKMSGTSMDNGSIDSSDSDRSKRRPRKISSYPVQGHPQVAIE</sequence>
<evidence type="ECO:0000313" key="5">
    <source>
        <dbReference type="Proteomes" id="UP001163823"/>
    </source>
</evidence>
<dbReference type="InterPro" id="IPR000048">
    <property type="entry name" value="IQ_motif_EF-hand-BS"/>
</dbReference>
<dbReference type="CDD" id="cd23767">
    <property type="entry name" value="IQCD"/>
    <property type="match status" value="1"/>
</dbReference>
<dbReference type="PROSITE" id="PS50096">
    <property type="entry name" value="IQ"/>
    <property type="match status" value="2"/>
</dbReference>
<feature type="region of interest" description="Disordered" evidence="3">
    <location>
        <begin position="248"/>
        <end position="323"/>
    </location>
</feature>
<accession>A0AAD7P6A1</accession>
<dbReference type="Gene3D" id="1.20.5.190">
    <property type="match status" value="1"/>
</dbReference>
<gene>
    <name evidence="4" type="ORF">O6P43_033051</name>
</gene>
<dbReference type="PANTHER" id="PTHR32295:SF269">
    <property type="entry name" value="PROTEIN IQ-DOMAIN 28"/>
    <property type="match status" value="1"/>
</dbReference>
<dbReference type="EMBL" id="JARAOO010000014">
    <property type="protein sequence ID" value="KAJ7943514.1"/>
    <property type="molecule type" value="Genomic_DNA"/>
</dbReference>
<dbReference type="PANTHER" id="PTHR32295">
    <property type="entry name" value="IQ-DOMAIN 5-RELATED"/>
    <property type="match status" value="1"/>
</dbReference>
<evidence type="ECO:0000256" key="1">
    <source>
        <dbReference type="ARBA" id="ARBA00022860"/>
    </source>
</evidence>
<organism evidence="4 5">
    <name type="scientific">Quillaja saponaria</name>
    <name type="common">Soap bark tree</name>
    <dbReference type="NCBI Taxonomy" id="32244"/>
    <lineage>
        <taxon>Eukaryota</taxon>
        <taxon>Viridiplantae</taxon>
        <taxon>Streptophyta</taxon>
        <taxon>Embryophyta</taxon>
        <taxon>Tracheophyta</taxon>
        <taxon>Spermatophyta</taxon>
        <taxon>Magnoliopsida</taxon>
        <taxon>eudicotyledons</taxon>
        <taxon>Gunneridae</taxon>
        <taxon>Pentapetalae</taxon>
        <taxon>rosids</taxon>
        <taxon>fabids</taxon>
        <taxon>Fabales</taxon>
        <taxon>Quillajaceae</taxon>
        <taxon>Quillaja</taxon>
    </lineage>
</organism>
<evidence type="ECO:0000313" key="4">
    <source>
        <dbReference type="EMBL" id="KAJ7943514.1"/>
    </source>
</evidence>
<dbReference type="SMART" id="SM00015">
    <property type="entry name" value="IQ"/>
    <property type="match status" value="3"/>
</dbReference>
<comment type="caution">
    <text evidence="4">The sequence shown here is derived from an EMBL/GenBank/DDBJ whole genome shotgun (WGS) entry which is preliminary data.</text>
</comment>
<dbReference type="AlphaFoldDB" id="A0AAD7P6A1"/>
<dbReference type="GO" id="GO:0005516">
    <property type="term" value="F:calmodulin binding"/>
    <property type="evidence" value="ECO:0007669"/>
    <property type="project" value="UniProtKB-KW"/>
</dbReference>
<dbReference type="Pfam" id="PF00612">
    <property type="entry name" value="IQ"/>
    <property type="match status" value="3"/>
</dbReference>
<keyword evidence="1" id="KW-0112">Calmodulin-binding</keyword>
<evidence type="ECO:0000256" key="3">
    <source>
        <dbReference type="SAM" id="MobiDB-lite"/>
    </source>
</evidence>